<feature type="transmembrane region" description="Helical" evidence="10">
    <location>
        <begin position="85"/>
        <end position="106"/>
    </location>
</feature>
<keyword evidence="7" id="KW-0333">Golgi apparatus</keyword>
<dbReference type="GO" id="GO:0034067">
    <property type="term" value="P:protein localization to Golgi apparatus"/>
    <property type="evidence" value="ECO:0007669"/>
    <property type="project" value="TreeGrafter"/>
</dbReference>
<evidence type="ECO:0000313" key="11">
    <source>
        <dbReference type="EMBL" id="KAJ2004606.1"/>
    </source>
</evidence>
<feature type="transmembrane region" description="Helical" evidence="10">
    <location>
        <begin position="31"/>
        <end position="52"/>
    </location>
</feature>
<dbReference type="EMBL" id="JANBQF010000145">
    <property type="protein sequence ID" value="KAJ2004606.1"/>
    <property type="molecule type" value="Genomic_DNA"/>
</dbReference>
<evidence type="ECO:0000256" key="3">
    <source>
        <dbReference type="ARBA" id="ARBA00022448"/>
    </source>
</evidence>
<dbReference type="GO" id="GO:0006895">
    <property type="term" value="P:Golgi to endosome transport"/>
    <property type="evidence" value="ECO:0007669"/>
    <property type="project" value="TreeGrafter"/>
</dbReference>
<dbReference type="Proteomes" id="UP001150907">
    <property type="component" value="Unassembled WGS sequence"/>
</dbReference>
<keyword evidence="4 10" id="KW-0812">Transmembrane</keyword>
<keyword evidence="12" id="KW-1185">Reference proteome</keyword>
<evidence type="ECO:0000256" key="7">
    <source>
        <dbReference type="ARBA" id="ARBA00023034"/>
    </source>
</evidence>
<dbReference type="GO" id="GO:0005829">
    <property type="term" value="C:cytosol"/>
    <property type="evidence" value="ECO:0007669"/>
    <property type="project" value="GOC"/>
</dbReference>
<evidence type="ECO:0000256" key="2">
    <source>
        <dbReference type="ARBA" id="ARBA00008160"/>
    </source>
</evidence>
<dbReference type="PANTHER" id="PTHR12952">
    <property type="entry name" value="SYS1"/>
    <property type="match status" value="1"/>
</dbReference>
<keyword evidence="5" id="KW-0653">Protein transport</keyword>
<evidence type="ECO:0000313" key="12">
    <source>
        <dbReference type="Proteomes" id="UP001150907"/>
    </source>
</evidence>
<evidence type="ECO:0000256" key="10">
    <source>
        <dbReference type="SAM" id="Phobius"/>
    </source>
</evidence>
<dbReference type="GO" id="GO:0000139">
    <property type="term" value="C:Golgi membrane"/>
    <property type="evidence" value="ECO:0007669"/>
    <property type="project" value="UniProtKB-SubCell"/>
</dbReference>
<dbReference type="PANTHER" id="PTHR12952:SF0">
    <property type="entry name" value="PROTEIN SYS1 HOMOLOG"/>
    <property type="match status" value="1"/>
</dbReference>
<dbReference type="OrthoDB" id="542931at2759"/>
<dbReference type="AlphaFoldDB" id="A0A9W8BK16"/>
<dbReference type="GO" id="GO:0005802">
    <property type="term" value="C:trans-Golgi network"/>
    <property type="evidence" value="ECO:0007669"/>
    <property type="project" value="TreeGrafter"/>
</dbReference>
<feature type="transmembrane region" description="Helical" evidence="10">
    <location>
        <begin position="59"/>
        <end position="79"/>
    </location>
</feature>
<dbReference type="GO" id="GO:0043001">
    <property type="term" value="P:Golgi to plasma membrane protein transport"/>
    <property type="evidence" value="ECO:0007669"/>
    <property type="project" value="TreeGrafter"/>
</dbReference>
<keyword evidence="8 10" id="KW-0472">Membrane</keyword>
<evidence type="ECO:0000256" key="1">
    <source>
        <dbReference type="ARBA" id="ARBA00004653"/>
    </source>
</evidence>
<evidence type="ECO:0000256" key="8">
    <source>
        <dbReference type="ARBA" id="ARBA00023136"/>
    </source>
</evidence>
<protein>
    <submittedName>
        <fullName evidence="11">Uncharacterized protein</fullName>
    </submittedName>
</protein>
<comment type="subcellular location">
    <subcellularLocation>
        <location evidence="1">Golgi apparatus membrane</location>
        <topology evidence="1">Multi-pass membrane protein</topology>
    </subcellularLocation>
</comment>
<dbReference type="InterPro" id="IPR019185">
    <property type="entry name" value="Integral_membrane_SYS1-rel"/>
</dbReference>
<keyword evidence="3" id="KW-0813">Transport</keyword>
<comment type="caution">
    <text evidence="11">The sequence shown here is derived from an EMBL/GenBank/DDBJ whole genome shotgun (WGS) entry which is preliminary data.</text>
</comment>
<reference evidence="11" key="1">
    <citation type="submission" date="2022-07" db="EMBL/GenBank/DDBJ databases">
        <title>Phylogenomic reconstructions and comparative analyses of Kickxellomycotina fungi.</title>
        <authorList>
            <person name="Reynolds N.K."/>
            <person name="Stajich J.E."/>
            <person name="Barry K."/>
            <person name="Grigoriev I.V."/>
            <person name="Crous P."/>
            <person name="Smith M.E."/>
        </authorList>
    </citation>
    <scope>NUCLEOTIDE SEQUENCE</scope>
    <source>
        <strain evidence="11">IMI 214461</strain>
    </source>
</reference>
<feature type="region of interest" description="Disordered" evidence="9">
    <location>
        <begin position="159"/>
        <end position="242"/>
    </location>
</feature>
<evidence type="ECO:0000256" key="6">
    <source>
        <dbReference type="ARBA" id="ARBA00022989"/>
    </source>
</evidence>
<comment type="similarity">
    <text evidence="2">Belongs to the SYS1 family.</text>
</comment>
<feature type="compositionally biased region" description="Low complexity" evidence="9">
    <location>
        <begin position="208"/>
        <end position="230"/>
    </location>
</feature>
<accession>A0A9W8BK16</accession>
<evidence type="ECO:0000256" key="5">
    <source>
        <dbReference type="ARBA" id="ARBA00022927"/>
    </source>
</evidence>
<sequence length="242" mass="26433">MIIARFLTNIQLGPQLLFDSKLVRGDTVEGWIIGGGLVGMGLANIVPLVYLVERSRLCIDFSLTFFTIHLVLTWCHQRWPPTTLLWWLVVGVSGSVMALGGRAACLRRELLPIAIRNFMPSHPREQTARDLGTEEMELETRDARLAAPEVLFDSLQADGMPEEDAPSQLAKNARGSDEWGNDNWGEEDDGVTKPDNVPRAPNAPPGLASSQQHQQQQQPAISPAAPSSSSRPPPAPKGGKDD</sequence>
<organism evidence="11 12">
    <name type="scientific">Coemansia thaxteri</name>
    <dbReference type="NCBI Taxonomy" id="2663907"/>
    <lineage>
        <taxon>Eukaryota</taxon>
        <taxon>Fungi</taxon>
        <taxon>Fungi incertae sedis</taxon>
        <taxon>Zoopagomycota</taxon>
        <taxon>Kickxellomycotina</taxon>
        <taxon>Kickxellomycetes</taxon>
        <taxon>Kickxellales</taxon>
        <taxon>Kickxellaceae</taxon>
        <taxon>Coemansia</taxon>
    </lineage>
</organism>
<proteinExistence type="inferred from homology"/>
<gene>
    <name evidence="11" type="ORF">H4R26_002421</name>
</gene>
<dbReference type="Pfam" id="PF09801">
    <property type="entry name" value="SYS1"/>
    <property type="match status" value="1"/>
</dbReference>
<keyword evidence="6 10" id="KW-1133">Transmembrane helix</keyword>
<evidence type="ECO:0000256" key="4">
    <source>
        <dbReference type="ARBA" id="ARBA00022692"/>
    </source>
</evidence>
<evidence type="ECO:0000256" key="9">
    <source>
        <dbReference type="SAM" id="MobiDB-lite"/>
    </source>
</evidence>
<name>A0A9W8BK16_9FUNG</name>